<evidence type="ECO:0000313" key="11">
    <source>
        <dbReference type="Proteomes" id="UP000240608"/>
    </source>
</evidence>
<dbReference type="InterPro" id="IPR051447">
    <property type="entry name" value="Lipoprotein-release_system"/>
</dbReference>
<dbReference type="Proteomes" id="UP000240608">
    <property type="component" value="Unassembled WGS sequence"/>
</dbReference>
<reference evidence="10 11" key="1">
    <citation type="submission" date="2018-03" db="EMBL/GenBank/DDBJ databases">
        <title>Cross-interface Injection: A General Nanoliter Liquid Handling Method Applied to Single Cells Genome Amplification Automated Nanoliter Liquid Handling Applied to Single Cell Multiple Displacement Amplification.</title>
        <authorList>
            <person name="Yun J."/>
            <person name="Xu P."/>
            <person name="Xu J."/>
            <person name="Dai X."/>
            <person name="Wang Y."/>
            <person name="Zheng X."/>
            <person name="Cao C."/>
            <person name="Yi Q."/>
            <person name="Zhu Y."/>
            <person name="Wang L."/>
            <person name="Dong Z."/>
            <person name="Huang Y."/>
            <person name="Huang L."/>
            <person name="Du W."/>
        </authorList>
    </citation>
    <scope>NUCLEOTIDE SEQUENCE [LARGE SCALE GENOMIC DNA]</scope>
    <source>
        <strain evidence="10 11">Z-D1-2</strain>
    </source>
</reference>
<keyword evidence="4 7" id="KW-0812">Transmembrane</keyword>
<evidence type="ECO:0000259" key="9">
    <source>
        <dbReference type="Pfam" id="PF12704"/>
    </source>
</evidence>
<keyword evidence="6 7" id="KW-0472">Membrane</keyword>
<gene>
    <name evidence="10" type="ORF">C9994_09570</name>
</gene>
<dbReference type="PANTHER" id="PTHR30489:SF0">
    <property type="entry name" value="LIPOPROTEIN-RELEASING SYSTEM TRANSMEMBRANE PROTEIN LOLE"/>
    <property type="match status" value="1"/>
</dbReference>
<protein>
    <submittedName>
        <fullName evidence="10">ABC transporter permease</fullName>
    </submittedName>
</protein>
<keyword evidence="5 7" id="KW-1133">Transmembrane helix</keyword>
<keyword evidence="3" id="KW-1003">Cell membrane</keyword>
<evidence type="ECO:0000256" key="2">
    <source>
        <dbReference type="ARBA" id="ARBA00005236"/>
    </source>
</evidence>
<evidence type="ECO:0000313" key="10">
    <source>
        <dbReference type="EMBL" id="PTB95933.1"/>
    </source>
</evidence>
<evidence type="ECO:0000256" key="3">
    <source>
        <dbReference type="ARBA" id="ARBA00022475"/>
    </source>
</evidence>
<dbReference type="AlphaFoldDB" id="A0A2T4DQ37"/>
<comment type="subcellular location">
    <subcellularLocation>
        <location evidence="1">Cell membrane</location>
        <topology evidence="1">Multi-pass membrane protein</topology>
    </subcellularLocation>
</comment>
<feature type="transmembrane region" description="Helical" evidence="7">
    <location>
        <begin position="26"/>
        <end position="48"/>
    </location>
</feature>
<dbReference type="GO" id="GO:0044874">
    <property type="term" value="P:lipoprotein localization to outer membrane"/>
    <property type="evidence" value="ECO:0007669"/>
    <property type="project" value="TreeGrafter"/>
</dbReference>
<dbReference type="EMBL" id="PYVU01000076">
    <property type="protein sequence ID" value="PTB95933.1"/>
    <property type="molecule type" value="Genomic_DNA"/>
</dbReference>
<evidence type="ECO:0000256" key="7">
    <source>
        <dbReference type="SAM" id="Phobius"/>
    </source>
</evidence>
<feature type="domain" description="ABC3 transporter permease C-terminal" evidence="8">
    <location>
        <begin position="273"/>
        <end position="396"/>
    </location>
</feature>
<evidence type="ECO:0000256" key="4">
    <source>
        <dbReference type="ARBA" id="ARBA00022692"/>
    </source>
</evidence>
<dbReference type="Pfam" id="PF02687">
    <property type="entry name" value="FtsX"/>
    <property type="match status" value="1"/>
</dbReference>
<feature type="transmembrane region" description="Helical" evidence="7">
    <location>
        <begin position="367"/>
        <end position="392"/>
    </location>
</feature>
<sequence length="405" mass="46596">MNLPDFIAKRTINSKTGQFSGSIHKIAVFSIAIGLAIMLVALLIMGGFQKTIKEKVYSFAGHLQVTKYTMSNSFEETPISNNTNLYNNYQKYPFIKHIQSYTYKAGLLKTEEAVEGVLIKGIGQDYDTSLFVSNIIEGRFPELKSDDYSTEVVISQKIADLLQLEMGEKVLMYFVQNPPRYRQLEIVGIYQTGMEDFDERLIIGDIRMLQRLNDWKEDQVSGYEVFLTHPEEEERIAEEIFGLVENDQYVSRVTEKYSQYFEWLELLNQNVKLFLGLILFVASFNMIAVIFILIMERTSMIGLLKAIGAKNSLIRNVFFYSGLRLTVKGLFWGNFVALGFCAIQDYFKLIPLDQENYYMSYVPVDWNFPVIIGLNVLVLIIIALTLMLPTLITSRMRPIKAIRFD</sequence>
<evidence type="ECO:0000256" key="5">
    <source>
        <dbReference type="ARBA" id="ARBA00022989"/>
    </source>
</evidence>
<comment type="similarity">
    <text evidence="2">Belongs to the ABC-4 integral membrane protein family. LolC/E subfamily.</text>
</comment>
<comment type="caution">
    <text evidence="10">The sequence shown here is derived from an EMBL/GenBank/DDBJ whole genome shotgun (WGS) entry which is preliminary data.</text>
</comment>
<dbReference type="InterPro" id="IPR025857">
    <property type="entry name" value="MacB_PCD"/>
</dbReference>
<evidence type="ECO:0000259" key="8">
    <source>
        <dbReference type="Pfam" id="PF02687"/>
    </source>
</evidence>
<organism evidence="10 11">
    <name type="scientific">Marivirga lumbricoides</name>
    <dbReference type="NCBI Taxonomy" id="1046115"/>
    <lineage>
        <taxon>Bacteria</taxon>
        <taxon>Pseudomonadati</taxon>
        <taxon>Bacteroidota</taxon>
        <taxon>Cytophagia</taxon>
        <taxon>Cytophagales</taxon>
        <taxon>Marivirgaceae</taxon>
        <taxon>Marivirga</taxon>
    </lineage>
</organism>
<feature type="domain" description="MacB-like periplasmic core" evidence="9">
    <location>
        <begin position="26"/>
        <end position="240"/>
    </location>
</feature>
<evidence type="ECO:0000256" key="6">
    <source>
        <dbReference type="ARBA" id="ARBA00023136"/>
    </source>
</evidence>
<dbReference type="GO" id="GO:0098797">
    <property type="term" value="C:plasma membrane protein complex"/>
    <property type="evidence" value="ECO:0007669"/>
    <property type="project" value="TreeGrafter"/>
</dbReference>
<dbReference type="InterPro" id="IPR003838">
    <property type="entry name" value="ABC3_permease_C"/>
</dbReference>
<accession>A0A2T4DQ37</accession>
<evidence type="ECO:0000256" key="1">
    <source>
        <dbReference type="ARBA" id="ARBA00004651"/>
    </source>
</evidence>
<name>A0A2T4DQ37_9BACT</name>
<proteinExistence type="inferred from homology"/>
<feature type="transmembrane region" description="Helical" evidence="7">
    <location>
        <begin position="273"/>
        <end position="294"/>
    </location>
</feature>
<dbReference type="Pfam" id="PF12704">
    <property type="entry name" value="MacB_PCD"/>
    <property type="match status" value="1"/>
</dbReference>
<dbReference type="PANTHER" id="PTHR30489">
    <property type="entry name" value="LIPOPROTEIN-RELEASING SYSTEM TRANSMEMBRANE PROTEIN LOLE"/>
    <property type="match status" value="1"/>
</dbReference>